<gene>
    <name evidence="2" type="ORF">CEUTPL_LOCUS11515</name>
</gene>
<dbReference type="EMBL" id="OU892282">
    <property type="protein sequence ID" value="CAG9771073.1"/>
    <property type="molecule type" value="Genomic_DNA"/>
</dbReference>
<dbReference type="Pfam" id="PF02197">
    <property type="entry name" value="RIIa"/>
    <property type="match status" value="1"/>
</dbReference>
<accession>A0A9N9MZZ2</accession>
<dbReference type="CDD" id="cd12097">
    <property type="entry name" value="DD_RI_PKA"/>
    <property type="match status" value="1"/>
</dbReference>
<evidence type="ECO:0000313" key="2">
    <source>
        <dbReference type="EMBL" id="CAG9771073.1"/>
    </source>
</evidence>
<proteinExistence type="predicted"/>
<reference evidence="2" key="1">
    <citation type="submission" date="2022-01" db="EMBL/GenBank/DDBJ databases">
        <authorList>
            <person name="King R."/>
        </authorList>
    </citation>
    <scope>NUCLEOTIDE SEQUENCE</scope>
</reference>
<keyword evidence="3" id="KW-1185">Reference proteome</keyword>
<dbReference type="Gene3D" id="1.20.890.10">
    <property type="entry name" value="cAMP-dependent protein kinase regulatory subunit, dimerization-anchoring domain"/>
    <property type="match status" value="1"/>
</dbReference>
<name>A0A9N9MZZ2_9CUCU</name>
<dbReference type="SUPFAM" id="SSF47391">
    <property type="entry name" value="Dimerization-anchoring domain of cAMP-dependent PK regulatory subunit"/>
    <property type="match status" value="1"/>
</dbReference>
<dbReference type="OrthoDB" id="417078at2759"/>
<evidence type="ECO:0000259" key="1">
    <source>
        <dbReference type="SMART" id="SM00394"/>
    </source>
</evidence>
<dbReference type="AlphaFoldDB" id="A0A9N9MZZ2"/>
<organism evidence="2 3">
    <name type="scientific">Ceutorhynchus assimilis</name>
    <name type="common">cabbage seed weevil</name>
    <dbReference type="NCBI Taxonomy" id="467358"/>
    <lineage>
        <taxon>Eukaryota</taxon>
        <taxon>Metazoa</taxon>
        <taxon>Ecdysozoa</taxon>
        <taxon>Arthropoda</taxon>
        <taxon>Hexapoda</taxon>
        <taxon>Insecta</taxon>
        <taxon>Pterygota</taxon>
        <taxon>Neoptera</taxon>
        <taxon>Endopterygota</taxon>
        <taxon>Coleoptera</taxon>
        <taxon>Polyphaga</taxon>
        <taxon>Cucujiformia</taxon>
        <taxon>Curculionidae</taxon>
        <taxon>Ceutorhynchinae</taxon>
        <taxon>Ceutorhynchus</taxon>
    </lineage>
</organism>
<sequence length="127" mass="15231">MADKFDSVKVFCFTDKVYCFVFGFCGQHPSEKSLFYFRKSNFPLSNYFRVRTMATNMEEEQTLHECESYVQHHNIQQVLKDCIVQLCVNRPANPISFLREHFQKLERRQKSWYFLKVLGCRNLGRIL</sequence>
<feature type="domain" description="RIIa" evidence="1">
    <location>
        <begin position="73"/>
        <end position="110"/>
    </location>
</feature>
<protein>
    <recommendedName>
        <fullName evidence="1">RIIa domain-containing protein</fullName>
    </recommendedName>
</protein>
<evidence type="ECO:0000313" key="3">
    <source>
        <dbReference type="Proteomes" id="UP001152799"/>
    </source>
</evidence>
<dbReference type="Proteomes" id="UP001152799">
    <property type="component" value="Chromosome 6"/>
</dbReference>
<dbReference type="SMART" id="SM00394">
    <property type="entry name" value="RIIa"/>
    <property type="match status" value="1"/>
</dbReference>
<dbReference type="InterPro" id="IPR003117">
    <property type="entry name" value="cAMP_dep_PK_reg_su_I/II_a/b"/>
</dbReference>